<name>A0A4R6SCA0_LABRH</name>
<organism evidence="4 5">
    <name type="scientific">Labedaea rhizosphaerae</name>
    <dbReference type="NCBI Taxonomy" id="598644"/>
    <lineage>
        <taxon>Bacteria</taxon>
        <taxon>Bacillati</taxon>
        <taxon>Actinomycetota</taxon>
        <taxon>Actinomycetes</taxon>
        <taxon>Pseudonocardiales</taxon>
        <taxon>Pseudonocardiaceae</taxon>
        <taxon>Labedaea</taxon>
    </lineage>
</organism>
<dbReference type="PANTHER" id="PTHR30055:SF239">
    <property type="entry name" value="TRANSCRIPTIONAL REGULATORY PROTEIN"/>
    <property type="match status" value="1"/>
</dbReference>
<dbReference type="GO" id="GO:0003700">
    <property type="term" value="F:DNA-binding transcription factor activity"/>
    <property type="evidence" value="ECO:0007669"/>
    <property type="project" value="TreeGrafter"/>
</dbReference>
<proteinExistence type="predicted"/>
<evidence type="ECO:0000259" key="3">
    <source>
        <dbReference type="PROSITE" id="PS50977"/>
    </source>
</evidence>
<dbReference type="OrthoDB" id="3218408at2"/>
<evidence type="ECO:0000313" key="5">
    <source>
        <dbReference type="Proteomes" id="UP000295444"/>
    </source>
</evidence>
<dbReference type="Pfam" id="PF00440">
    <property type="entry name" value="TetR_N"/>
    <property type="match status" value="1"/>
</dbReference>
<keyword evidence="5" id="KW-1185">Reference proteome</keyword>
<reference evidence="4 5" key="1">
    <citation type="submission" date="2019-03" db="EMBL/GenBank/DDBJ databases">
        <title>Genomic Encyclopedia of Type Strains, Phase IV (KMG-IV): sequencing the most valuable type-strain genomes for metagenomic binning, comparative biology and taxonomic classification.</title>
        <authorList>
            <person name="Goeker M."/>
        </authorList>
    </citation>
    <scope>NUCLEOTIDE SEQUENCE [LARGE SCALE GENOMIC DNA]</scope>
    <source>
        <strain evidence="4 5">DSM 45361</strain>
    </source>
</reference>
<evidence type="ECO:0000256" key="2">
    <source>
        <dbReference type="PROSITE-ProRule" id="PRU00335"/>
    </source>
</evidence>
<dbReference type="GO" id="GO:0000976">
    <property type="term" value="F:transcription cis-regulatory region binding"/>
    <property type="evidence" value="ECO:0007669"/>
    <property type="project" value="TreeGrafter"/>
</dbReference>
<feature type="domain" description="HTH tetR-type" evidence="3">
    <location>
        <begin position="13"/>
        <end position="73"/>
    </location>
</feature>
<evidence type="ECO:0000256" key="1">
    <source>
        <dbReference type="ARBA" id="ARBA00023125"/>
    </source>
</evidence>
<sequence>MVRLYGSVRSVVRRSKDDWAAIALRALAEGGPSAVAVEPLAAAAGATKGSVYWHFPTRDALLAAALELWEREQTDGVIAAIEREGSPRAKLTALFVSVLETRGPHVELALLTAADDPVVAAAVERVTERRLDYVAALFRELGFAAAQARNRAALAYSIYLGHAQLVRSTPHTVDALPKSYLDEAMRMLAHP</sequence>
<feature type="DNA-binding region" description="H-T-H motif" evidence="2">
    <location>
        <begin position="36"/>
        <end position="55"/>
    </location>
</feature>
<dbReference type="Proteomes" id="UP000295444">
    <property type="component" value="Unassembled WGS sequence"/>
</dbReference>
<accession>A0A4R6SCA0</accession>
<dbReference type="PROSITE" id="PS50977">
    <property type="entry name" value="HTH_TETR_2"/>
    <property type="match status" value="1"/>
</dbReference>
<dbReference type="PANTHER" id="PTHR30055">
    <property type="entry name" value="HTH-TYPE TRANSCRIPTIONAL REGULATOR RUTR"/>
    <property type="match status" value="1"/>
</dbReference>
<keyword evidence="1 2" id="KW-0238">DNA-binding</keyword>
<dbReference type="InterPro" id="IPR009057">
    <property type="entry name" value="Homeodomain-like_sf"/>
</dbReference>
<protein>
    <submittedName>
        <fullName evidence="4">TetR family transcriptional regulator</fullName>
    </submittedName>
</protein>
<comment type="caution">
    <text evidence="4">The sequence shown here is derived from an EMBL/GenBank/DDBJ whole genome shotgun (WGS) entry which is preliminary data.</text>
</comment>
<dbReference type="EMBL" id="SNXZ01000003">
    <property type="protein sequence ID" value="TDP97203.1"/>
    <property type="molecule type" value="Genomic_DNA"/>
</dbReference>
<dbReference type="InterPro" id="IPR001647">
    <property type="entry name" value="HTH_TetR"/>
</dbReference>
<evidence type="ECO:0000313" key="4">
    <source>
        <dbReference type="EMBL" id="TDP97203.1"/>
    </source>
</evidence>
<dbReference type="SUPFAM" id="SSF46689">
    <property type="entry name" value="Homeodomain-like"/>
    <property type="match status" value="1"/>
</dbReference>
<dbReference type="AlphaFoldDB" id="A0A4R6SCA0"/>
<dbReference type="Gene3D" id="1.10.357.10">
    <property type="entry name" value="Tetracycline Repressor, domain 2"/>
    <property type="match status" value="1"/>
</dbReference>
<gene>
    <name evidence="4" type="ORF">EV186_103165</name>
</gene>
<dbReference type="InterPro" id="IPR050109">
    <property type="entry name" value="HTH-type_TetR-like_transc_reg"/>
</dbReference>